<name>A0A1V4B0P1_9PAST</name>
<evidence type="ECO:0000313" key="3">
    <source>
        <dbReference type="EMBL" id="STO60816.1"/>
    </source>
</evidence>
<dbReference type="EMBL" id="UGHF01000001">
    <property type="protein sequence ID" value="STO60816.1"/>
    <property type="molecule type" value="Genomic_DNA"/>
</dbReference>
<evidence type="ECO:0000256" key="2">
    <source>
        <dbReference type="HAMAP-Rule" id="MF_00048"/>
    </source>
</evidence>
<gene>
    <name evidence="3" type="ORF">NCTC1659_02117</name>
    <name evidence="4" type="ORF">NCTC8540_00775</name>
</gene>
<dbReference type="InterPro" id="IPR011856">
    <property type="entry name" value="tRNA_endonuc-like_dom_sf"/>
</dbReference>
<accession>A0A1V4B0P1</accession>
<evidence type="ECO:0000313" key="4">
    <source>
        <dbReference type="EMBL" id="STO68286.1"/>
    </source>
</evidence>
<evidence type="ECO:0000313" key="6">
    <source>
        <dbReference type="Proteomes" id="UP000254496"/>
    </source>
</evidence>
<dbReference type="Gene3D" id="3.40.1350.10">
    <property type="match status" value="1"/>
</dbReference>
<dbReference type="GO" id="GO:0003676">
    <property type="term" value="F:nucleic acid binding"/>
    <property type="evidence" value="ECO:0007669"/>
    <property type="project" value="InterPro"/>
</dbReference>
<dbReference type="AlphaFoldDB" id="A0A1V4B0P1"/>
<protein>
    <recommendedName>
        <fullName evidence="2">UPF0102 protein NCTC1659_02117</fullName>
    </recommendedName>
</protein>
<dbReference type="SUPFAM" id="SSF52980">
    <property type="entry name" value="Restriction endonuclease-like"/>
    <property type="match status" value="1"/>
</dbReference>
<dbReference type="HAMAP" id="MF_00048">
    <property type="entry name" value="UPF0102"/>
    <property type="match status" value="1"/>
</dbReference>
<dbReference type="InterPro" id="IPR011335">
    <property type="entry name" value="Restrct_endonuc-II-like"/>
</dbReference>
<dbReference type="InterPro" id="IPR003509">
    <property type="entry name" value="UPF0102_YraN-like"/>
</dbReference>
<evidence type="ECO:0000256" key="1">
    <source>
        <dbReference type="ARBA" id="ARBA00006738"/>
    </source>
</evidence>
<evidence type="ECO:0000313" key="5">
    <source>
        <dbReference type="Proteomes" id="UP000254329"/>
    </source>
</evidence>
<dbReference type="OrthoDB" id="9794876at2"/>
<proteinExistence type="inferred from homology"/>
<dbReference type="EMBL" id="UGHJ01000001">
    <property type="protein sequence ID" value="STO68286.1"/>
    <property type="molecule type" value="Genomic_DNA"/>
</dbReference>
<dbReference type="STRING" id="733.B0186_06900"/>
<dbReference type="Pfam" id="PF02021">
    <property type="entry name" value="UPF0102"/>
    <property type="match status" value="1"/>
</dbReference>
<comment type="similarity">
    <text evidence="1 2">Belongs to the UPF0102 family.</text>
</comment>
<dbReference type="RefSeq" id="WP_078218638.1">
    <property type="nucleotide sequence ID" value="NZ_MUXZ01000018.1"/>
</dbReference>
<dbReference type="Proteomes" id="UP000254496">
    <property type="component" value="Unassembled WGS sequence"/>
</dbReference>
<dbReference type="NCBIfam" id="NF009150">
    <property type="entry name" value="PRK12497.1-3"/>
    <property type="match status" value="1"/>
</dbReference>
<organism evidence="3 5">
    <name type="scientific">Canicola haemoglobinophilus</name>
    <dbReference type="NCBI Taxonomy" id="733"/>
    <lineage>
        <taxon>Bacteria</taxon>
        <taxon>Pseudomonadati</taxon>
        <taxon>Pseudomonadota</taxon>
        <taxon>Gammaproteobacteria</taxon>
        <taxon>Pasteurellales</taxon>
        <taxon>Pasteurellaceae</taxon>
        <taxon>Canicola</taxon>
    </lineage>
</organism>
<sequence length="120" mass="13994">MILSKRQQGASFEYQARLFLEKQGLTFIAANQHFKCGELDLIMQDKQTIVFVEVRQRKNKLFGSAIESVDWNKQQKWLDAANLWLAQYDASLEDADCRFDLIAFGTTVNEIEWIPNFLDE</sequence>
<dbReference type="PANTHER" id="PTHR34039:SF1">
    <property type="entry name" value="UPF0102 PROTEIN YRAN"/>
    <property type="match status" value="1"/>
</dbReference>
<dbReference type="PANTHER" id="PTHR34039">
    <property type="entry name" value="UPF0102 PROTEIN YRAN"/>
    <property type="match status" value="1"/>
</dbReference>
<reference evidence="5 6" key="1">
    <citation type="submission" date="2018-06" db="EMBL/GenBank/DDBJ databases">
        <authorList>
            <consortium name="Pathogen Informatics"/>
            <person name="Doyle S."/>
        </authorList>
    </citation>
    <scope>NUCLEOTIDE SEQUENCE [LARGE SCALE GENOMIC DNA]</scope>
    <source>
        <strain evidence="3 5">NCTC1659</strain>
        <strain evidence="4 6">NCTC8540</strain>
    </source>
</reference>
<dbReference type="NCBIfam" id="TIGR00252">
    <property type="entry name" value="YraN family protein"/>
    <property type="match status" value="1"/>
</dbReference>
<keyword evidence="5" id="KW-1185">Reference proteome</keyword>
<dbReference type="Proteomes" id="UP000254329">
    <property type="component" value="Unassembled WGS sequence"/>
</dbReference>